<dbReference type="Pfam" id="PF13986">
    <property type="entry name" value="DUF4224"/>
    <property type="match status" value="1"/>
</dbReference>
<gene>
    <name evidence="2" type="ORF">NCCP691_40610</name>
</gene>
<evidence type="ECO:0000259" key="1">
    <source>
        <dbReference type="Pfam" id="PF13986"/>
    </source>
</evidence>
<dbReference type="EMBL" id="BPMK01000025">
    <property type="protein sequence ID" value="GIZ54047.1"/>
    <property type="molecule type" value="Genomic_DNA"/>
</dbReference>
<protein>
    <recommendedName>
        <fullName evidence="1">DUF4224 domain-containing protein</fullName>
    </recommendedName>
</protein>
<name>A0ABQ4QAE5_9BURK</name>
<dbReference type="RefSeq" id="WP_220810458.1">
    <property type="nucleotide sequence ID" value="NZ_BPMK01000025.1"/>
</dbReference>
<reference evidence="2 3" key="1">
    <citation type="journal article" date="2022" name="Int. J. Syst. Evol. Microbiol.">
        <title>Noviherbaspirillum aridicola sp. nov., isolated from an arid soil in Pakistan.</title>
        <authorList>
            <person name="Khan I.U."/>
            <person name="Saqib M."/>
            <person name="Amin A."/>
            <person name="Hussain F."/>
            <person name="Li L."/>
            <person name="Liu Y.H."/>
            <person name="Fang B.Z."/>
            <person name="Ahmed I."/>
            <person name="Li W.J."/>
        </authorList>
    </citation>
    <scope>NUCLEOTIDE SEQUENCE [LARGE SCALE GENOMIC DNA]</scope>
    <source>
        <strain evidence="2 3">NCCP-691</strain>
    </source>
</reference>
<dbReference type="InterPro" id="IPR025319">
    <property type="entry name" value="DUF4224"/>
</dbReference>
<keyword evidence="3" id="KW-1185">Reference proteome</keyword>
<feature type="domain" description="DUF4224" evidence="1">
    <location>
        <begin position="5"/>
        <end position="49"/>
    </location>
</feature>
<dbReference type="Proteomes" id="UP000887222">
    <property type="component" value="Unassembled WGS sequence"/>
</dbReference>
<comment type="caution">
    <text evidence="2">The sequence shown here is derived from an EMBL/GenBank/DDBJ whole genome shotgun (WGS) entry which is preliminary data.</text>
</comment>
<evidence type="ECO:0000313" key="3">
    <source>
        <dbReference type="Proteomes" id="UP000887222"/>
    </source>
</evidence>
<accession>A0ABQ4QAE5</accession>
<sequence length="77" mass="8546">MDVPFLDRDEIAALTGKRRRSSQREVLNALGITHKVRPDGSILILWAHVTQVLGGEAAKGRAPGIEPNWDAMNARDW</sequence>
<organism evidence="2 3">
    <name type="scientific">Noviherbaspirillum aridicola</name>
    <dbReference type="NCBI Taxonomy" id="2849687"/>
    <lineage>
        <taxon>Bacteria</taxon>
        <taxon>Pseudomonadati</taxon>
        <taxon>Pseudomonadota</taxon>
        <taxon>Betaproteobacteria</taxon>
        <taxon>Burkholderiales</taxon>
        <taxon>Oxalobacteraceae</taxon>
        <taxon>Noviherbaspirillum</taxon>
    </lineage>
</organism>
<proteinExistence type="predicted"/>
<evidence type="ECO:0000313" key="2">
    <source>
        <dbReference type="EMBL" id="GIZ54047.1"/>
    </source>
</evidence>